<dbReference type="SUPFAM" id="SSF50814">
    <property type="entry name" value="Lipocalins"/>
    <property type="match status" value="1"/>
</dbReference>
<dbReference type="AlphaFoldDB" id="A0A5B7H545"/>
<protein>
    <submittedName>
        <fullName evidence="1">Crustacyanin-A2 subunit</fullName>
    </submittedName>
</protein>
<evidence type="ECO:0000313" key="2">
    <source>
        <dbReference type="Proteomes" id="UP000324222"/>
    </source>
</evidence>
<evidence type="ECO:0000313" key="1">
    <source>
        <dbReference type="EMBL" id="MPC64665.1"/>
    </source>
</evidence>
<dbReference type="PANTHER" id="PTHR10612">
    <property type="entry name" value="APOLIPOPROTEIN D"/>
    <property type="match status" value="1"/>
</dbReference>
<dbReference type="EMBL" id="VSRR010022397">
    <property type="protein sequence ID" value="MPC64665.1"/>
    <property type="molecule type" value="Genomic_DNA"/>
</dbReference>
<gene>
    <name evidence="1" type="primary">CRA2_0</name>
    <name evidence="1" type="ORF">E2C01_058785</name>
</gene>
<dbReference type="GO" id="GO:0000302">
    <property type="term" value="P:response to reactive oxygen species"/>
    <property type="evidence" value="ECO:0007669"/>
    <property type="project" value="TreeGrafter"/>
</dbReference>
<reference evidence="1 2" key="1">
    <citation type="submission" date="2019-05" db="EMBL/GenBank/DDBJ databases">
        <title>Another draft genome of Portunus trituberculatus and its Hox gene families provides insights of decapod evolution.</title>
        <authorList>
            <person name="Jeong J.-H."/>
            <person name="Song I."/>
            <person name="Kim S."/>
            <person name="Choi T."/>
            <person name="Kim D."/>
            <person name="Ryu S."/>
            <person name="Kim W."/>
        </authorList>
    </citation>
    <scope>NUCLEOTIDE SEQUENCE [LARGE SCALE GENOMIC DNA]</scope>
    <source>
        <tissue evidence="1">Muscle</tissue>
    </source>
</reference>
<organism evidence="1 2">
    <name type="scientific">Portunus trituberculatus</name>
    <name type="common">Swimming crab</name>
    <name type="synonym">Neptunus trituberculatus</name>
    <dbReference type="NCBI Taxonomy" id="210409"/>
    <lineage>
        <taxon>Eukaryota</taxon>
        <taxon>Metazoa</taxon>
        <taxon>Ecdysozoa</taxon>
        <taxon>Arthropoda</taxon>
        <taxon>Crustacea</taxon>
        <taxon>Multicrustacea</taxon>
        <taxon>Malacostraca</taxon>
        <taxon>Eumalacostraca</taxon>
        <taxon>Eucarida</taxon>
        <taxon>Decapoda</taxon>
        <taxon>Pleocyemata</taxon>
        <taxon>Brachyura</taxon>
        <taxon>Eubrachyura</taxon>
        <taxon>Portunoidea</taxon>
        <taxon>Portunidae</taxon>
        <taxon>Portuninae</taxon>
        <taxon>Portunus</taxon>
    </lineage>
</organism>
<dbReference type="Proteomes" id="UP000324222">
    <property type="component" value="Unassembled WGS sequence"/>
</dbReference>
<sequence>MVVKVFLCTQVLRKMEAVVLMIVTLSLGGGELVAASTVLEVGSCPNVTSVRNLDLGKIHLTVSNEYERSVHLICVVPAPSHHILAQLEGRWYQILQIPTEDNSIAKCTRSTYTYTDGYLKVVTEGRSAGGGEVARTGVLAKLPHSPSGALQLDMDGMPPLDIWVVYTDYSSVACLYSCAEFHGLKAEWAWAVASSPRPQVKMVNRCRAKLRLHQVNTAKLQRVPHSARCLKGD</sequence>
<keyword evidence="2" id="KW-1185">Reference proteome</keyword>
<comment type="caution">
    <text evidence="1">The sequence shown here is derived from an EMBL/GenBank/DDBJ whole genome shotgun (WGS) entry which is preliminary data.</text>
</comment>
<dbReference type="GO" id="GO:0006629">
    <property type="term" value="P:lipid metabolic process"/>
    <property type="evidence" value="ECO:0007669"/>
    <property type="project" value="TreeGrafter"/>
</dbReference>
<dbReference type="PANTHER" id="PTHR10612:SF34">
    <property type="entry name" value="APOLIPOPROTEIN D"/>
    <property type="match status" value="1"/>
</dbReference>
<dbReference type="InterPro" id="IPR012674">
    <property type="entry name" value="Calycin"/>
</dbReference>
<name>A0A5B7H545_PORTR</name>
<dbReference type="GO" id="GO:0005737">
    <property type="term" value="C:cytoplasm"/>
    <property type="evidence" value="ECO:0007669"/>
    <property type="project" value="TreeGrafter"/>
</dbReference>
<proteinExistence type="predicted"/>
<accession>A0A5B7H545</accession>
<dbReference type="Gene3D" id="2.40.128.20">
    <property type="match status" value="1"/>
</dbReference>
<dbReference type="OrthoDB" id="565904at2759"/>